<dbReference type="RefSeq" id="XP_062643396.1">
    <property type="nucleotide sequence ID" value="XM_062789511.1"/>
</dbReference>
<accession>A0AAN6TRY7</accession>
<evidence type="ECO:0000313" key="4">
    <source>
        <dbReference type="Proteomes" id="UP001302602"/>
    </source>
</evidence>
<gene>
    <name evidence="3" type="ORF">N657DRAFT_581253</name>
</gene>
<feature type="compositionally biased region" description="Basic and acidic residues" evidence="1">
    <location>
        <begin position="536"/>
        <end position="568"/>
    </location>
</feature>
<dbReference type="PANTHER" id="PTHR42081:SF2">
    <property type="entry name" value="NIPPED-B-LIKE PROTEIN B"/>
    <property type="match status" value="1"/>
</dbReference>
<dbReference type="Pfam" id="PF26118">
    <property type="entry name" value="DUF8035"/>
    <property type="match status" value="1"/>
</dbReference>
<name>A0AAN6TRY7_9PEZI</name>
<feature type="region of interest" description="Disordered" evidence="1">
    <location>
        <begin position="434"/>
        <end position="467"/>
    </location>
</feature>
<evidence type="ECO:0000259" key="2">
    <source>
        <dbReference type="Pfam" id="PF26118"/>
    </source>
</evidence>
<dbReference type="GeneID" id="87826281"/>
<feature type="region of interest" description="Disordered" evidence="1">
    <location>
        <begin position="527"/>
        <end position="814"/>
    </location>
</feature>
<dbReference type="Proteomes" id="UP001302602">
    <property type="component" value="Unassembled WGS sequence"/>
</dbReference>
<feature type="compositionally biased region" description="Basic and acidic residues" evidence="1">
    <location>
        <begin position="676"/>
        <end position="802"/>
    </location>
</feature>
<protein>
    <recommendedName>
        <fullName evidence="2">DUF8035 domain-containing protein</fullName>
    </recommendedName>
</protein>
<evidence type="ECO:0000313" key="3">
    <source>
        <dbReference type="EMBL" id="KAK4119623.1"/>
    </source>
</evidence>
<proteinExistence type="predicted"/>
<dbReference type="PANTHER" id="PTHR42081">
    <property type="entry name" value="ZINC FINGER PROTEIN DHHC DOMAIN CONTAINING PROTEIN"/>
    <property type="match status" value="1"/>
</dbReference>
<dbReference type="InterPro" id="IPR058348">
    <property type="entry name" value="DUF8035"/>
</dbReference>
<reference evidence="3" key="1">
    <citation type="journal article" date="2023" name="Mol. Phylogenet. Evol.">
        <title>Genome-scale phylogeny and comparative genomics of the fungal order Sordariales.</title>
        <authorList>
            <person name="Hensen N."/>
            <person name="Bonometti L."/>
            <person name="Westerberg I."/>
            <person name="Brannstrom I.O."/>
            <person name="Guillou S."/>
            <person name="Cros-Aarteil S."/>
            <person name="Calhoun S."/>
            <person name="Haridas S."/>
            <person name="Kuo A."/>
            <person name="Mondo S."/>
            <person name="Pangilinan J."/>
            <person name="Riley R."/>
            <person name="LaButti K."/>
            <person name="Andreopoulos B."/>
            <person name="Lipzen A."/>
            <person name="Chen C."/>
            <person name="Yan M."/>
            <person name="Daum C."/>
            <person name="Ng V."/>
            <person name="Clum A."/>
            <person name="Steindorff A."/>
            <person name="Ohm R.A."/>
            <person name="Martin F."/>
            <person name="Silar P."/>
            <person name="Natvig D.O."/>
            <person name="Lalanne C."/>
            <person name="Gautier V."/>
            <person name="Ament-Velasquez S.L."/>
            <person name="Kruys A."/>
            <person name="Hutchinson M.I."/>
            <person name="Powell A.J."/>
            <person name="Barry K."/>
            <person name="Miller A.N."/>
            <person name="Grigoriev I.V."/>
            <person name="Debuchy R."/>
            <person name="Gladieux P."/>
            <person name="Hiltunen Thoren M."/>
            <person name="Johannesson H."/>
        </authorList>
    </citation>
    <scope>NUCLEOTIDE SEQUENCE</scope>
    <source>
        <strain evidence="3">CBS 731.68</strain>
    </source>
</reference>
<sequence length="835" mass="94165">MTATTHEMPSIESIDAFARQLYRHVRDAGPDFVDLAIAVRNLRTALQHLVSEAHDRDSPLHQCDPADVGTKNSVYTRQLRSLVEDSDFALKKASTILERYGASNFDLESGVARRDSDLAERARKIDLTRADMISQTLKIDIFLDTIQLHNTAQTQRVLNNIDAQQMDMIKDKVDTIARRLYRERKDQSPLEVDEDELWRSFKSELEQEGFAPEVLRRNKEVLRAYIRELESHQPLGGGTPPSVRGLLEWDARPPMPVASGSYPIHDRGSRPNSATGPLSNECRRRVPTPEKRDVLPLFPRPRSPDALRLPPQLSFEQETSSDSSSAEASSSSHTALISTKDLMILDRYSAERVTALSGTSLLLPIRPAFHVISPGTSPNTRYLPPGTQPISIPSHDAQPPGLAYPGALSPGLSPPNYGTSLAISSSDTGWDLATLPASAPAAGNDMPKYPSLPRQPSHLAPDSKGQTIPLDATWTKIDRKLVSPEVLEKAGVRYEARPNFVAVLGVLTREKIEEYAMRSLEVRNARNLSPTARGAGGRDRTERNRPRQETYADRYRQRRPRDSARDDGSETTVDPSDSESSRDVDDASRKAGHSTNRHRYTPEDRSSNRSSKHPDSEDDERGTQGRPVIVSPPGSVNGESLSPSSTVAPKPILKNKNPNHVRFDRSGPREISPPGHHPDRARRDPRDPREQDRRREHRDRERDWPKERDRDNKTRRDRSKERSRNRSRVRDGDRERTTKDRDEDCERDRDRDRIRDPDHRVSSKRHPDRDRDRHRERERDRERDRDKDRDRDPRGRAEEGRQPRRSALKEAAGAIGVSGAAATLLSVLTGAAAHL</sequence>
<feature type="compositionally biased region" description="Basic and acidic residues" evidence="1">
    <location>
        <begin position="281"/>
        <end position="294"/>
    </location>
</feature>
<feature type="compositionally biased region" description="Basic and acidic residues" evidence="1">
    <location>
        <begin position="579"/>
        <end position="589"/>
    </location>
</feature>
<keyword evidence="4" id="KW-1185">Reference proteome</keyword>
<dbReference type="AlphaFoldDB" id="A0AAN6TRY7"/>
<comment type="caution">
    <text evidence="3">The sequence shown here is derived from an EMBL/GenBank/DDBJ whole genome shotgun (WGS) entry which is preliminary data.</text>
</comment>
<feature type="domain" description="DUF8035" evidence="2">
    <location>
        <begin position="471"/>
        <end position="525"/>
    </location>
</feature>
<organism evidence="3 4">
    <name type="scientific">Parathielavia appendiculata</name>
    <dbReference type="NCBI Taxonomy" id="2587402"/>
    <lineage>
        <taxon>Eukaryota</taxon>
        <taxon>Fungi</taxon>
        <taxon>Dikarya</taxon>
        <taxon>Ascomycota</taxon>
        <taxon>Pezizomycotina</taxon>
        <taxon>Sordariomycetes</taxon>
        <taxon>Sordariomycetidae</taxon>
        <taxon>Sordariales</taxon>
        <taxon>Chaetomiaceae</taxon>
        <taxon>Parathielavia</taxon>
    </lineage>
</organism>
<feature type="region of interest" description="Disordered" evidence="1">
    <location>
        <begin position="258"/>
        <end position="333"/>
    </location>
</feature>
<feature type="compositionally biased region" description="Polar residues" evidence="1">
    <location>
        <begin position="637"/>
        <end position="647"/>
    </location>
</feature>
<feature type="compositionally biased region" description="Basic and acidic residues" evidence="1">
    <location>
        <begin position="600"/>
        <end position="615"/>
    </location>
</feature>
<feature type="compositionally biased region" description="Basic residues" evidence="1">
    <location>
        <begin position="590"/>
        <end position="599"/>
    </location>
</feature>
<evidence type="ECO:0000256" key="1">
    <source>
        <dbReference type="SAM" id="MobiDB-lite"/>
    </source>
</evidence>
<feature type="compositionally biased region" description="Low complexity" evidence="1">
    <location>
        <begin position="320"/>
        <end position="332"/>
    </location>
</feature>
<reference evidence="3" key="2">
    <citation type="submission" date="2023-05" db="EMBL/GenBank/DDBJ databases">
        <authorList>
            <consortium name="Lawrence Berkeley National Laboratory"/>
            <person name="Steindorff A."/>
            <person name="Hensen N."/>
            <person name="Bonometti L."/>
            <person name="Westerberg I."/>
            <person name="Brannstrom I.O."/>
            <person name="Guillou S."/>
            <person name="Cros-Aarteil S."/>
            <person name="Calhoun S."/>
            <person name="Haridas S."/>
            <person name="Kuo A."/>
            <person name="Mondo S."/>
            <person name="Pangilinan J."/>
            <person name="Riley R."/>
            <person name="Labutti K."/>
            <person name="Andreopoulos B."/>
            <person name="Lipzen A."/>
            <person name="Chen C."/>
            <person name="Yanf M."/>
            <person name="Daum C."/>
            <person name="Ng V."/>
            <person name="Clum A."/>
            <person name="Ohm R."/>
            <person name="Martin F."/>
            <person name="Silar P."/>
            <person name="Natvig D."/>
            <person name="Lalanne C."/>
            <person name="Gautier V."/>
            <person name="Ament-Velasquez S.L."/>
            <person name="Kruys A."/>
            <person name="Hutchinson M.I."/>
            <person name="Powell A.J."/>
            <person name="Barry K."/>
            <person name="Miller A.N."/>
            <person name="Grigoriev I.V."/>
            <person name="Debuchy R."/>
            <person name="Gladieux P."/>
            <person name="Thoren M.H."/>
            <person name="Johannesson H."/>
        </authorList>
    </citation>
    <scope>NUCLEOTIDE SEQUENCE</scope>
    <source>
        <strain evidence="3">CBS 731.68</strain>
    </source>
</reference>
<dbReference type="EMBL" id="MU853246">
    <property type="protein sequence ID" value="KAK4119623.1"/>
    <property type="molecule type" value="Genomic_DNA"/>
</dbReference>